<dbReference type="Proteomes" id="UP000182429">
    <property type="component" value="Unassembled WGS sequence"/>
</dbReference>
<name>A0A1H2U0C8_9FIRM</name>
<sequence>MPKDLTGDLLFLRRKLPNEKELIVFCKMHGLSTIGTKEDLEKRIVYYLKTGRRIDPIIDEEPDISEINFSEKLGENFTLEDKNRDFFREYVGENFDEEFIKWLDENPDSTYDDALNKYLEFKKKQ</sequence>
<gene>
    <name evidence="1" type="ORF">SAMN04487759_11738</name>
</gene>
<evidence type="ECO:0000313" key="1">
    <source>
        <dbReference type="EMBL" id="SDW49685.1"/>
    </source>
</evidence>
<accession>A0A1H2U0C8</accession>
<dbReference type="RefSeq" id="WP_074686436.1">
    <property type="nucleotide sequence ID" value="NZ_FNNF01000017.1"/>
</dbReference>
<evidence type="ECO:0008006" key="3">
    <source>
        <dbReference type="Google" id="ProtNLM"/>
    </source>
</evidence>
<dbReference type="STRING" id="1630.SAMN05216514_1257"/>
<proteinExistence type="predicted"/>
<organism evidence="1 2">
    <name type="scientific">Kandleria vitulina</name>
    <dbReference type="NCBI Taxonomy" id="1630"/>
    <lineage>
        <taxon>Bacteria</taxon>
        <taxon>Bacillati</taxon>
        <taxon>Bacillota</taxon>
        <taxon>Erysipelotrichia</taxon>
        <taxon>Erysipelotrichales</taxon>
        <taxon>Coprobacillaceae</taxon>
        <taxon>Kandleria</taxon>
    </lineage>
</organism>
<reference evidence="1 2" key="1">
    <citation type="submission" date="2016-10" db="EMBL/GenBank/DDBJ databases">
        <authorList>
            <person name="de Groot N.N."/>
        </authorList>
    </citation>
    <scope>NUCLEOTIDE SEQUENCE [LARGE SCALE GENOMIC DNA]</scope>
    <source>
        <strain evidence="1 2">S3b</strain>
    </source>
</reference>
<dbReference type="AlphaFoldDB" id="A0A1H2U0C8"/>
<evidence type="ECO:0000313" key="2">
    <source>
        <dbReference type="Proteomes" id="UP000182429"/>
    </source>
</evidence>
<dbReference type="EMBL" id="FNNF01000017">
    <property type="protein sequence ID" value="SDW49685.1"/>
    <property type="molecule type" value="Genomic_DNA"/>
</dbReference>
<dbReference type="Pfam" id="PF18953">
    <property type="entry name" value="SAP_new25"/>
    <property type="match status" value="1"/>
</dbReference>
<dbReference type="OrthoDB" id="9778090at2"/>
<protein>
    <recommendedName>
        <fullName evidence="3">SAP domain-containing protein</fullName>
    </recommendedName>
</protein>